<evidence type="ECO:0000313" key="7">
    <source>
        <dbReference type="EMBL" id="TRY63325.1"/>
    </source>
</evidence>
<feature type="compositionally biased region" description="Polar residues" evidence="5">
    <location>
        <begin position="1"/>
        <end position="10"/>
    </location>
</feature>
<dbReference type="PROSITE" id="PS01360">
    <property type="entry name" value="ZF_MYND_1"/>
    <property type="match status" value="1"/>
</dbReference>
<dbReference type="EMBL" id="VCGU01000458">
    <property type="protein sequence ID" value="TRY63325.1"/>
    <property type="molecule type" value="Genomic_DNA"/>
</dbReference>
<evidence type="ECO:0000256" key="1">
    <source>
        <dbReference type="ARBA" id="ARBA00022723"/>
    </source>
</evidence>
<sequence>MGRNYVNNQAYPAKKSKSKKNPAPVASYTQNTHQSLNDPLVLMRSIFEIERFNHTRVLNMNKDSDTCLFLNPAQQVEAWKGNLELLVDTTPTAVMYFMELFNRCIFVDQITFQFDPTPYLRTGVRAFNIQEMIKLAHVFVACTNSAPRMDIRQLPSLLILDPCPRYPEIRKNVVDNTVDNESEVDLNQPMDFNSMVPHLFGLLDDQSLIEADFNRMAFFEHEHHLEEMRNRNMEKNDLWSACKCIRAFQCDCALLIRDQLSFSWDIHRLLPPILREIPLYEFRVGTMLYEEKAKLPLRPKSCTKCLLPLKFCKECPCLPMSQVMNKTYAERYLKYSTTQERLESSIPRFINTIEANTTLTMSQLEVFKDLAICDTLFLFKEFAYLLALIKGAPCSVNNGDKIGMSRPFDAVINVRNTFALIMPFFTSFTPFFILDADSCESFRGQFIQDKFERLGVQLSDISAFIAEEVEALTHYFGKWDILEIHANIQRLVFHPWTDTIGLDARDTFEQYQRSFHIRWILCLLWEKTSIMMRTVGKLIAITAMTWSNHPFHTSNIGPVFPSGSGPKVMNQLSDMVEFVKNTSRDLRLLKEQMYYVESTRKTSFFDFDHEHEDLIKVLNDLENSCSFCGLPASQKCQACHIARYCTKKCWKKWCKTHELICDKDWSESFKKFLGLNYEDVMSTTYEGQPESELKAVVAITEVSPRSKRIFETIEEDVILTPKNGLQFLQDLKVTRTINEEMIAACMKQKLHELDHGKPIFMPPHHQHCFRSLFQHQRGLNQKYQSITQWALTAIMTLSTFAIRSNIDQDLAYHRRIASWTMEQAVTESVTRIEKILESCGTICQTKYNLRLFFLSFEITGILFYSLISSDTVNGYLQKPLYCSTLLTNPLHDLPGFRYLSQASKMISRETLRHFNYNGRVSTTFSYQGFDLAPVRDWDNLTINANAKQLIDGKFDIGYEEARVREMYEILSDKVQVNKKRVLVIGTNDQPWLETILIAMDASHIVSLDWRGVQCNHPKVEIIRSLSLSKAFQTQPFFDLVIAYGSLQKLGLGRLGDGLHPWADLVALGRAWCVTNKGGSLLSVIPYTQRDRLVFNSYRTLNNALSPAANDQ</sequence>
<evidence type="ECO:0000256" key="4">
    <source>
        <dbReference type="PROSITE-ProRule" id="PRU00134"/>
    </source>
</evidence>
<evidence type="ECO:0000313" key="8">
    <source>
        <dbReference type="Proteomes" id="UP000318571"/>
    </source>
</evidence>
<keyword evidence="2 4" id="KW-0863">Zinc-finger</keyword>
<dbReference type="Proteomes" id="UP000318571">
    <property type="component" value="Chromosome 10"/>
</dbReference>
<evidence type="ECO:0000256" key="3">
    <source>
        <dbReference type="ARBA" id="ARBA00022833"/>
    </source>
</evidence>
<gene>
    <name evidence="7" type="ORF">TCAL_02592</name>
</gene>
<keyword evidence="8" id="KW-1185">Reference proteome</keyword>
<dbReference type="SUPFAM" id="SSF144232">
    <property type="entry name" value="HIT/MYND zinc finger-like"/>
    <property type="match status" value="1"/>
</dbReference>
<name>A0A553ND34_TIGCA</name>
<protein>
    <recommendedName>
        <fullName evidence="6">MYND-type domain-containing protein</fullName>
    </recommendedName>
</protein>
<evidence type="ECO:0000259" key="6">
    <source>
        <dbReference type="PROSITE" id="PS50865"/>
    </source>
</evidence>
<accession>A0A553ND34</accession>
<dbReference type="Gene3D" id="6.10.140.2220">
    <property type="match status" value="1"/>
</dbReference>
<dbReference type="InterPro" id="IPR002893">
    <property type="entry name" value="Znf_MYND"/>
</dbReference>
<proteinExistence type="predicted"/>
<comment type="caution">
    <text evidence="7">The sequence shown here is derived from an EMBL/GenBank/DDBJ whole genome shotgun (WGS) entry which is preliminary data.</text>
</comment>
<dbReference type="InterPro" id="IPR004951">
    <property type="entry name" value="DUF268_CAE_spp"/>
</dbReference>
<dbReference type="PROSITE" id="PS50865">
    <property type="entry name" value="ZF_MYND_2"/>
    <property type="match status" value="1"/>
</dbReference>
<reference evidence="7 8" key="1">
    <citation type="journal article" date="2018" name="Nat. Ecol. Evol.">
        <title>Genomic signatures of mitonuclear coevolution across populations of Tigriopus californicus.</title>
        <authorList>
            <person name="Barreto F.S."/>
            <person name="Watson E.T."/>
            <person name="Lima T.G."/>
            <person name="Willett C.S."/>
            <person name="Edmands S."/>
            <person name="Li W."/>
            <person name="Burton R.S."/>
        </authorList>
    </citation>
    <scope>NUCLEOTIDE SEQUENCE [LARGE SCALE GENOMIC DNA]</scope>
    <source>
        <strain evidence="7 8">San Diego</strain>
    </source>
</reference>
<keyword evidence="1" id="KW-0479">Metal-binding</keyword>
<evidence type="ECO:0000256" key="2">
    <source>
        <dbReference type="ARBA" id="ARBA00022771"/>
    </source>
</evidence>
<dbReference type="Pfam" id="PF03269">
    <property type="entry name" value="DUF268"/>
    <property type="match status" value="1"/>
</dbReference>
<organism evidence="7 8">
    <name type="scientific">Tigriopus californicus</name>
    <name type="common">Marine copepod</name>
    <dbReference type="NCBI Taxonomy" id="6832"/>
    <lineage>
        <taxon>Eukaryota</taxon>
        <taxon>Metazoa</taxon>
        <taxon>Ecdysozoa</taxon>
        <taxon>Arthropoda</taxon>
        <taxon>Crustacea</taxon>
        <taxon>Multicrustacea</taxon>
        <taxon>Hexanauplia</taxon>
        <taxon>Copepoda</taxon>
        <taxon>Harpacticoida</taxon>
        <taxon>Harpacticidae</taxon>
        <taxon>Tigriopus</taxon>
    </lineage>
</organism>
<keyword evidence="3" id="KW-0862">Zinc</keyword>
<feature type="region of interest" description="Disordered" evidence="5">
    <location>
        <begin position="1"/>
        <end position="30"/>
    </location>
</feature>
<dbReference type="GO" id="GO:0008270">
    <property type="term" value="F:zinc ion binding"/>
    <property type="evidence" value="ECO:0007669"/>
    <property type="project" value="UniProtKB-KW"/>
</dbReference>
<evidence type="ECO:0000256" key="5">
    <source>
        <dbReference type="SAM" id="MobiDB-lite"/>
    </source>
</evidence>
<feature type="domain" description="MYND-type" evidence="6">
    <location>
        <begin position="625"/>
        <end position="661"/>
    </location>
</feature>
<dbReference type="AlphaFoldDB" id="A0A553ND34"/>